<dbReference type="PROSITE" id="PS50878">
    <property type="entry name" value="RT_POL"/>
    <property type="match status" value="1"/>
</dbReference>
<dbReference type="EMBL" id="BKCJ010468615">
    <property type="protein sequence ID" value="GFA68528.1"/>
    <property type="molecule type" value="Genomic_DNA"/>
</dbReference>
<dbReference type="InterPro" id="IPR012337">
    <property type="entry name" value="RNaseH-like_sf"/>
</dbReference>
<dbReference type="GO" id="GO:0015074">
    <property type="term" value="P:DNA integration"/>
    <property type="evidence" value="ECO:0007669"/>
    <property type="project" value="InterPro"/>
</dbReference>
<dbReference type="InterPro" id="IPR050951">
    <property type="entry name" value="Retrovirus_Pol_polyprotein"/>
</dbReference>
<name>A0A699K0A7_TANCI</name>
<dbReference type="Gene3D" id="3.30.70.270">
    <property type="match status" value="2"/>
</dbReference>
<dbReference type="SUPFAM" id="SSF53098">
    <property type="entry name" value="Ribonuclease H-like"/>
    <property type="match status" value="1"/>
</dbReference>
<feature type="domain" description="Reverse transcriptase" evidence="1">
    <location>
        <begin position="1"/>
        <end position="145"/>
    </location>
</feature>
<accession>A0A699K0A7</accession>
<reference evidence="3" key="1">
    <citation type="journal article" date="2019" name="Sci. Rep.">
        <title>Draft genome of Tanacetum cinerariifolium, the natural source of mosquito coil.</title>
        <authorList>
            <person name="Yamashiro T."/>
            <person name="Shiraishi A."/>
            <person name="Satake H."/>
            <person name="Nakayama K."/>
        </authorList>
    </citation>
    <scope>NUCLEOTIDE SEQUENCE</scope>
</reference>
<comment type="caution">
    <text evidence="3">The sequence shown here is derived from an EMBL/GenBank/DDBJ whole genome shotgun (WGS) entry which is preliminary data.</text>
</comment>
<dbReference type="SUPFAM" id="SSF56672">
    <property type="entry name" value="DNA/RNA polymerases"/>
    <property type="match status" value="1"/>
</dbReference>
<dbReference type="InterPro" id="IPR001584">
    <property type="entry name" value="Integrase_cat-core"/>
</dbReference>
<dbReference type="GO" id="GO:0003676">
    <property type="term" value="F:nucleic acid binding"/>
    <property type="evidence" value="ECO:0007669"/>
    <property type="project" value="InterPro"/>
</dbReference>
<dbReference type="InterPro" id="IPR043502">
    <property type="entry name" value="DNA/RNA_pol_sf"/>
</dbReference>
<feature type="domain" description="Integrase catalytic" evidence="2">
    <location>
        <begin position="371"/>
        <end position="534"/>
    </location>
</feature>
<keyword evidence="3" id="KW-0548">Nucleotidyltransferase</keyword>
<dbReference type="InterPro" id="IPR043128">
    <property type="entry name" value="Rev_trsase/Diguanyl_cyclase"/>
</dbReference>
<keyword evidence="3" id="KW-0695">RNA-directed DNA polymerase</keyword>
<dbReference type="InterPro" id="IPR041588">
    <property type="entry name" value="Integrase_H2C2"/>
</dbReference>
<sequence>MDLIPRVAPVARAPYRLAPSEMQELSDQLQELADIGYHQLKVRDEDIPKTAFRMRYRHYEFQVMPFGLTNASAVFMDLMNRVCKPYLDKFVIMFIDDILIYSRNKEEHEDHLRIILELLKKEKLYAKFSKCDFWISIVQFVGHVIDSQGIHVDLAKIEAVKNWASPTTPTEIHRFLGLAGYYQRFIEVYWFTDHKSLQHILDQKELDIRQRRWLELPVDYDCEIHYHPGKANVIADALSRKERIKPLQVRGLVITLHPKLPSQILKVQTEAIKEENIQVMEKAFEVRPDGTRCIKNQSWLPLFGNLRDLIMHESHKLKYSIHPGSDKMYQDLKKLYWWPNIKAIVAEFVGKCLTCSRVKAECQEPSGLLIQPEIPTWKWERITMDFVTKLPKTSSEHDTILVITDRLTKSAHFIPIKVTDSMETLTRLYIKEIVSWHGVSISIISDRDSHFTSRLWQSMQSALGTQLDMSTAYHPQTDGQSKRTIQTLEDMLQACVIDFGKGWERHLPLVEFSYNNSYHASIKATPFEALYGRKCRSTVYWAKVGDIQLTGPEIIHETTEKIVQIRQCLQAARDRQRSYVNVR</sequence>
<dbReference type="InterPro" id="IPR000477">
    <property type="entry name" value="RT_dom"/>
</dbReference>
<dbReference type="Gene3D" id="1.10.340.70">
    <property type="match status" value="1"/>
</dbReference>
<dbReference type="AlphaFoldDB" id="A0A699K0A7"/>
<dbReference type="Gene3D" id="3.10.10.10">
    <property type="entry name" value="HIV Type 1 Reverse Transcriptase, subunit A, domain 1"/>
    <property type="match status" value="1"/>
</dbReference>
<keyword evidence="3" id="KW-0808">Transferase</keyword>
<evidence type="ECO:0000259" key="1">
    <source>
        <dbReference type="PROSITE" id="PS50878"/>
    </source>
</evidence>
<evidence type="ECO:0000259" key="2">
    <source>
        <dbReference type="PROSITE" id="PS50994"/>
    </source>
</evidence>
<evidence type="ECO:0000313" key="3">
    <source>
        <dbReference type="EMBL" id="GFA68528.1"/>
    </source>
</evidence>
<dbReference type="InterPro" id="IPR036397">
    <property type="entry name" value="RNaseH_sf"/>
</dbReference>
<proteinExistence type="predicted"/>
<dbReference type="Pfam" id="PF17921">
    <property type="entry name" value="Integrase_H2C2"/>
    <property type="match status" value="1"/>
</dbReference>
<dbReference type="PANTHER" id="PTHR37984:SF5">
    <property type="entry name" value="PROTEIN NYNRIN-LIKE"/>
    <property type="match status" value="1"/>
</dbReference>
<gene>
    <name evidence="3" type="ORF">Tci_640500</name>
</gene>
<organism evidence="3">
    <name type="scientific">Tanacetum cinerariifolium</name>
    <name type="common">Dalmatian daisy</name>
    <name type="synonym">Chrysanthemum cinerariifolium</name>
    <dbReference type="NCBI Taxonomy" id="118510"/>
    <lineage>
        <taxon>Eukaryota</taxon>
        <taxon>Viridiplantae</taxon>
        <taxon>Streptophyta</taxon>
        <taxon>Embryophyta</taxon>
        <taxon>Tracheophyta</taxon>
        <taxon>Spermatophyta</taxon>
        <taxon>Magnoliopsida</taxon>
        <taxon>eudicotyledons</taxon>
        <taxon>Gunneridae</taxon>
        <taxon>Pentapetalae</taxon>
        <taxon>asterids</taxon>
        <taxon>campanulids</taxon>
        <taxon>Asterales</taxon>
        <taxon>Asteraceae</taxon>
        <taxon>Asteroideae</taxon>
        <taxon>Anthemideae</taxon>
        <taxon>Anthemidinae</taxon>
        <taxon>Tanacetum</taxon>
    </lineage>
</organism>
<dbReference type="Gene3D" id="3.30.420.10">
    <property type="entry name" value="Ribonuclease H-like superfamily/Ribonuclease H"/>
    <property type="match status" value="1"/>
</dbReference>
<protein>
    <submittedName>
        <fullName evidence="3">Reverse transcriptase domain-containing protein</fullName>
    </submittedName>
</protein>
<dbReference type="PROSITE" id="PS50994">
    <property type="entry name" value="INTEGRASE"/>
    <property type="match status" value="1"/>
</dbReference>
<dbReference type="CDD" id="cd01647">
    <property type="entry name" value="RT_LTR"/>
    <property type="match status" value="1"/>
</dbReference>
<dbReference type="Pfam" id="PF00078">
    <property type="entry name" value="RVT_1"/>
    <property type="match status" value="1"/>
</dbReference>
<dbReference type="GO" id="GO:0003964">
    <property type="term" value="F:RNA-directed DNA polymerase activity"/>
    <property type="evidence" value="ECO:0007669"/>
    <property type="project" value="UniProtKB-KW"/>
</dbReference>
<dbReference type="PANTHER" id="PTHR37984">
    <property type="entry name" value="PROTEIN CBG26694"/>
    <property type="match status" value="1"/>
</dbReference>